<evidence type="ECO:0000313" key="2">
    <source>
        <dbReference type="EMBL" id="GGZ79841.1"/>
    </source>
</evidence>
<dbReference type="Pfam" id="PF10025">
    <property type="entry name" value="DUF2267"/>
    <property type="match status" value="1"/>
</dbReference>
<dbReference type="EMBL" id="BMWH01000004">
    <property type="protein sequence ID" value="GGZ79841.1"/>
    <property type="molecule type" value="Genomic_DNA"/>
</dbReference>
<gene>
    <name evidence="2" type="ORF">GCM10010389_16880</name>
</gene>
<feature type="compositionally biased region" description="Low complexity" evidence="1">
    <location>
        <begin position="71"/>
        <end position="82"/>
    </location>
</feature>
<feature type="region of interest" description="Disordered" evidence="1">
    <location>
        <begin position="1"/>
        <end position="95"/>
    </location>
</feature>
<dbReference type="AlphaFoldDB" id="A0A918V8L7"/>
<organism evidence="2 3">
    <name type="scientific">Streptomyces echinoruber</name>
    <dbReference type="NCBI Taxonomy" id="68898"/>
    <lineage>
        <taxon>Bacteria</taxon>
        <taxon>Bacillati</taxon>
        <taxon>Actinomycetota</taxon>
        <taxon>Actinomycetes</taxon>
        <taxon>Kitasatosporales</taxon>
        <taxon>Streptomycetaceae</taxon>
        <taxon>Streptomyces</taxon>
    </lineage>
</organism>
<keyword evidence="3" id="KW-1185">Reference proteome</keyword>
<evidence type="ECO:0000313" key="3">
    <source>
        <dbReference type="Proteomes" id="UP000623010"/>
    </source>
</evidence>
<evidence type="ECO:0008006" key="4">
    <source>
        <dbReference type="Google" id="ProtNLM"/>
    </source>
</evidence>
<sequence length="224" mass="23161">MSATTVPSVTIPRVTLPGTTTPPGTKTMPGTTTMPGAANRGAPGETETLKTFLSTTRPAQSPRPAPPASPASPASSVSPAAGARRRPDDRPDDPAWTQLVDEVREAGQYTTRSEAESVIRVVLSALGGHVVGDERVDLARALPEEAARVVASQIPATRPLTAAEFVDSVAARIEGATPATARWDVSSVLSVLPALVGDDLIDRVIAQLPPGYALLFGRAELSGT</sequence>
<accession>A0A918V8L7</accession>
<dbReference type="Gene3D" id="1.10.490.110">
    <property type="entry name" value="Uncharacterized conserved protein DUF2267"/>
    <property type="match status" value="1"/>
</dbReference>
<evidence type="ECO:0000256" key="1">
    <source>
        <dbReference type="SAM" id="MobiDB-lite"/>
    </source>
</evidence>
<dbReference type="InterPro" id="IPR038282">
    <property type="entry name" value="DUF2267_sf"/>
</dbReference>
<reference evidence="2" key="1">
    <citation type="journal article" date="2014" name="Int. J. Syst. Evol. Microbiol.">
        <title>Complete genome sequence of Corynebacterium casei LMG S-19264T (=DSM 44701T), isolated from a smear-ripened cheese.</title>
        <authorList>
            <consortium name="US DOE Joint Genome Institute (JGI-PGF)"/>
            <person name="Walter F."/>
            <person name="Albersmeier A."/>
            <person name="Kalinowski J."/>
            <person name="Ruckert C."/>
        </authorList>
    </citation>
    <scope>NUCLEOTIDE SEQUENCE</scope>
    <source>
        <strain evidence="2">JCM 5016</strain>
    </source>
</reference>
<dbReference type="Proteomes" id="UP000623010">
    <property type="component" value="Unassembled WGS sequence"/>
</dbReference>
<name>A0A918V8L7_9ACTN</name>
<protein>
    <recommendedName>
        <fullName evidence="4">DUF2267 domain-containing protein</fullName>
    </recommendedName>
</protein>
<proteinExistence type="predicted"/>
<feature type="compositionally biased region" description="Pro residues" evidence="1">
    <location>
        <begin position="61"/>
        <end position="70"/>
    </location>
</feature>
<reference evidence="2" key="2">
    <citation type="submission" date="2020-09" db="EMBL/GenBank/DDBJ databases">
        <authorList>
            <person name="Sun Q."/>
            <person name="Ohkuma M."/>
        </authorList>
    </citation>
    <scope>NUCLEOTIDE SEQUENCE</scope>
    <source>
        <strain evidence="2">JCM 5016</strain>
    </source>
</reference>
<comment type="caution">
    <text evidence="2">The sequence shown here is derived from an EMBL/GenBank/DDBJ whole genome shotgun (WGS) entry which is preliminary data.</text>
</comment>
<feature type="compositionally biased region" description="Low complexity" evidence="1">
    <location>
        <begin position="15"/>
        <end position="36"/>
    </location>
</feature>
<dbReference type="InterPro" id="IPR018727">
    <property type="entry name" value="DUF2267"/>
</dbReference>